<dbReference type="Proteomes" id="UP000472272">
    <property type="component" value="Chromosome 6"/>
</dbReference>
<evidence type="ECO:0000256" key="7">
    <source>
        <dbReference type="ARBA" id="ARBA00042921"/>
    </source>
</evidence>
<evidence type="ECO:0000256" key="9">
    <source>
        <dbReference type="SAM" id="Coils"/>
    </source>
</evidence>
<dbReference type="InterPro" id="IPR031160">
    <property type="entry name" value="F_BAR_dom"/>
</dbReference>
<dbReference type="SUPFAM" id="SSF103657">
    <property type="entry name" value="BAR/IMD domain-like"/>
    <property type="match status" value="1"/>
</dbReference>
<dbReference type="GeneTree" id="ENSGT00950000183110"/>
<dbReference type="InterPro" id="IPR046349">
    <property type="entry name" value="C1-like_sf"/>
</dbReference>
<dbReference type="GO" id="GO:0007165">
    <property type="term" value="P:signal transduction"/>
    <property type="evidence" value="ECO:0007669"/>
    <property type="project" value="InterPro"/>
</dbReference>
<feature type="compositionally biased region" description="Polar residues" evidence="10">
    <location>
        <begin position="1043"/>
        <end position="1054"/>
    </location>
</feature>
<feature type="region of interest" description="Disordered" evidence="10">
    <location>
        <begin position="1311"/>
        <end position="1363"/>
    </location>
</feature>
<evidence type="ECO:0000313" key="14">
    <source>
        <dbReference type="Ensembl" id="ENSPMRP00000021336.1"/>
    </source>
</evidence>
<feature type="region of interest" description="Disordered" evidence="10">
    <location>
        <begin position="1248"/>
        <end position="1290"/>
    </location>
</feature>
<dbReference type="Pfam" id="PF00620">
    <property type="entry name" value="RhoGAP"/>
    <property type="match status" value="1"/>
</dbReference>
<evidence type="ECO:0000259" key="11">
    <source>
        <dbReference type="PROSITE" id="PS50081"/>
    </source>
</evidence>
<keyword evidence="1" id="KW-0343">GTPase activation</keyword>
<dbReference type="GO" id="GO:0030165">
    <property type="term" value="F:PDZ domain binding"/>
    <property type="evidence" value="ECO:0007669"/>
    <property type="project" value="Ensembl"/>
</dbReference>
<dbReference type="Pfam" id="PF24235">
    <property type="entry name" value="RHG29_45_N"/>
    <property type="match status" value="1"/>
</dbReference>
<keyword evidence="4" id="KW-0862">Zinc</keyword>
<dbReference type="GO" id="GO:0008270">
    <property type="term" value="F:zinc ion binding"/>
    <property type="evidence" value="ECO:0007669"/>
    <property type="project" value="UniProtKB-KW"/>
</dbReference>
<keyword evidence="2" id="KW-0479">Metal-binding</keyword>
<feature type="compositionally biased region" description="Low complexity" evidence="10">
    <location>
        <begin position="1312"/>
        <end position="1323"/>
    </location>
</feature>
<evidence type="ECO:0000256" key="3">
    <source>
        <dbReference type="ARBA" id="ARBA00022771"/>
    </source>
</evidence>
<protein>
    <recommendedName>
        <fullName evidence="6">Rho GTPase-activating protein 29</fullName>
    </recommendedName>
    <alternativeName>
        <fullName evidence="7">Rho-type GTPase-activating protein 29</fullName>
    </alternativeName>
</protein>
<dbReference type="GO" id="GO:0005096">
    <property type="term" value="F:GTPase activator activity"/>
    <property type="evidence" value="ECO:0007669"/>
    <property type="project" value="UniProtKB-KW"/>
</dbReference>
<name>A0A670JAQ1_PODMU</name>
<keyword evidence="15" id="KW-1185">Reference proteome</keyword>
<dbReference type="Pfam" id="PF00130">
    <property type="entry name" value="C1_1"/>
    <property type="match status" value="1"/>
</dbReference>
<dbReference type="InterPro" id="IPR000198">
    <property type="entry name" value="RhoGAP_dom"/>
</dbReference>
<evidence type="ECO:0000256" key="6">
    <source>
        <dbReference type="ARBA" id="ARBA00040783"/>
    </source>
</evidence>
<evidence type="ECO:0000256" key="2">
    <source>
        <dbReference type="ARBA" id="ARBA00022723"/>
    </source>
</evidence>
<dbReference type="Ensembl" id="ENSPMRT00000022648.1">
    <property type="protein sequence ID" value="ENSPMRP00000021336.1"/>
    <property type="gene ID" value="ENSPMRG00000013861.1"/>
</dbReference>
<evidence type="ECO:0000256" key="10">
    <source>
        <dbReference type="SAM" id="MobiDB-lite"/>
    </source>
</evidence>
<feature type="region of interest" description="Disordered" evidence="10">
    <location>
        <begin position="553"/>
        <end position="666"/>
    </location>
</feature>
<feature type="compositionally biased region" description="Low complexity" evidence="10">
    <location>
        <begin position="594"/>
        <end position="615"/>
    </location>
</feature>
<feature type="domain" description="Rho-GAP" evidence="12">
    <location>
        <begin position="734"/>
        <end position="949"/>
    </location>
</feature>
<dbReference type="PANTHER" id="PTHR15228">
    <property type="entry name" value="SPERMATHECAL PHYSIOLOGY VARIANT"/>
    <property type="match status" value="1"/>
</dbReference>
<dbReference type="SMART" id="SM00324">
    <property type="entry name" value="RhoGAP"/>
    <property type="match status" value="1"/>
</dbReference>
<evidence type="ECO:0000256" key="8">
    <source>
        <dbReference type="PROSITE-ProRule" id="PRU01077"/>
    </source>
</evidence>
<dbReference type="PROSITE" id="PS00479">
    <property type="entry name" value="ZF_DAG_PE_1"/>
    <property type="match status" value="1"/>
</dbReference>
<dbReference type="InterPro" id="IPR008936">
    <property type="entry name" value="Rho_GTPase_activation_prot"/>
</dbReference>
<dbReference type="RefSeq" id="XP_028588552.1">
    <property type="nucleotide sequence ID" value="XM_028732719.1"/>
</dbReference>
<dbReference type="PROSITE" id="PS51741">
    <property type="entry name" value="F_BAR"/>
    <property type="match status" value="1"/>
</dbReference>
<dbReference type="InterPro" id="IPR027267">
    <property type="entry name" value="AH/BAR_dom_sf"/>
</dbReference>
<dbReference type="FunFam" id="1.10.555.10:FF:000016">
    <property type="entry name" value="Rho GTPase activating protein 29"/>
    <property type="match status" value="1"/>
</dbReference>
<dbReference type="InterPro" id="IPR057028">
    <property type="entry name" value="RHG29_45_N"/>
</dbReference>
<reference evidence="14" key="2">
    <citation type="submission" date="2025-08" db="UniProtKB">
        <authorList>
            <consortium name="Ensembl"/>
        </authorList>
    </citation>
    <scope>IDENTIFICATION</scope>
</reference>
<proteinExistence type="predicted"/>
<feature type="region of interest" description="Disordered" evidence="10">
    <location>
        <begin position="1000"/>
        <end position="1024"/>
    </location>
</feature>
<feature type="compositionally biased region" description="Polar residues" evidence="10">
    <location>
        <begin position="1324"/>
        <end position="1335"/>
    </location>
</feature>
<dbReference type="GO" id="GO:0005829">
    <property type="term" value="C:cytosol"/>
    <property type="evidence" value="ECO:0007669"/>
    <property type="project" value="UniProtKB-ARBA"/>
</dbReference>
<dbReference type="SUPFAM" id="SSF48350">
    <property type="entry name" value="GTPase activation domain, GAP"/>
    <property type="match status" value="1"/>
</dbReference>
<dbReference type="GO" id="GO:0051056">
    <property type="term" value="P:regulation of small GTPase mediated signal transduction"/>
    <property type="evidence" value="ECO:0007669"/>
    <property type="project" value="UniProtKB-ARBA"/>
</dbReference>
<keyword evidence="3" id="KW-0863">Zinc-finger</keyword>
<feature type="compositionally biased region" description="Basic and acidic residues" evidence="10">
    <location>
        <begin position="1351"/>
        <end position="1363"/>
    </location>
</feature>
<dbReference type="SMART" id="SM00109">
    <property type="entry name" value="C1"/>
    <property type="match status" value="1"/>
</dbReference>
<dbReference type="InterPro" id="IPR002219">
    <property type="entry name" value="PKC_DAG/PE"/>
</dbReference>
<gene>
    <name evidence="14" type="primary">ARHGAP29</name>
</gene>
<reference evidence="14" key="3">
    <citation type="submission" date="2025-09" db="UniProtKB">
        <authorList>
            <consortium name="Ensembl"/>
        </authorList>
    </citation>
    <scope>IDENTIFICATION</scope>
</reference>
<feature type="region of interest" description="Disordered" evidence="10">
    <location>
        <begin position="1068"/>
        <end position="1087"/>
    </location>
</feature>
<dbReference type="CTD" id="9411"/>
<feature type="compositionally biased region" description="Pro residues" evidence="10">
    <location>
        <begin position="1268"/>
        <end position="1281"/>
    </location>
</feature>
<keyword evidence="5 8" id="KW-0175">Coiled coil</keyword>
<feature type="domain" description="Phorbol-ester/DAG-type" evidence="11">
    <location>
        <begin position="675"/>
        <end position="720"/>
    </location>
</feature>
<evidence type="ECO:0000259" key="13">
    <source>
        <dbReference type="PROSITE" id="PS51741"/>
    </source>
</evidence>
<dbReference type="GO" id="GO:0032991">
    <property type="term" value="C:protein-containing complex"/>
    <property type="evidence" value="ECO:0007669"/>
    <property type="project" value="Ensembl"/>
</dbReference>
<evidence type="ECO:0000256" key="5">
    <source>
        <dbReference type="ARBA" id="ARBA00023054"/>
    </source>
</evidence>
<dbReference type="PANTHER" id="PTHR15228:SF7">
    <property type="entry name" value="RHO GTPASE-ACTIVATING PROTEIN 29"/>
    <property type="match status" value="1"/>
</dbReference>
<dbReference type="InterPro" id="IPR054713">
    <property type="entry name" value="GMIP/FCHO2-like_FCH"/>
</dbReference>
<dbReference type="InterPro" id="IPR001060">
    <property type="entry name" value="FCH_dom"/>
</dbReference>
<dbReference type="Gene3D" id="1.20.1270.60">
    <property type="entry name" value="Arfaptin homology (AH) domain/BAR domain"/>
    <property type="match status" value="1"/>
</dbReference>
<organism evidence="14 15">
    <name type="scientific">Podarcis muralis</name>
    <name type="common">Wall lizard</name>
    <name type="synonym">Lacerta muralis</name>
    <dbReference type="NCBI Taxonomy" id="64176"/>
    <lineage>
        <taxon>Eukaryota</taxon>
        <taxon>Metazoa</taxon>
        <taxon>Chordata</taxon>
        <taxon>Craniata</taxon>
        <taxon>Vertebrata</taxon>
        <taxon>Euteleostomi</taxon>
        <taxon>Lepidosauria</taxon>
        <taxon>Squamata</taxon>
        <taxon>Bifurcata</taxon>
        <taxon>Unidentata</taxon>
        <taxon>Episquamata</taxon>
        <taxon>Laterata</taxon>
        <taxon>Lacertibaenia</taxon>
        <taxon>Lacertidae</taxon>
        <taxon>Podarcis</taxon>
    </lineage>
</organism>
<dbReference type="CDD" id="cd04409">
    <property type="entry name" value="RhoGAP_PARG1"/>
    <property type="match status" value="1"/>
</dbReference>
<feature type="compositionally biased region" description="Polar residues" evidence="10">
    <location>
        <begin position="656"/>
        <end position="666"/>
    </location>
</feature>
<feature type="region of interest" description="Disordered" evidence="10">
    <location>
        <begin position="1035"/>
        <end position="1054"/>
    </location>
</feature>
<evidence type="ECO:0000256" key="1">
    <source>
        <dbReference type="ARBA" id="ARBA00022468"/>
    </source>
</evidence>
<dbReference type="SUPFAM" id="SSF57889">
    <property type="entry name" value="Cysteine-rich domain"/>
    <property type="match status" value="1"/>
</dbReference>
<dbReference type="RefSeq" id="XP_028588553.1">
    <property type="nucleotide sequence ID" value="XM_028732720.1"/>
</dbReference>
<dbReference type="InterPro" id="IPR051025">
    <property type="entry name" value="RhoGAP"/>
</dbReference>
<feature type="coiled-coil region" evidence="9">
    <location>
        <begin position="392"/>
        <end position="429"/>
    </location>
</feature>
<dbReference type="PROSITE" id="PS50238">
    <property type="entry name" value="RHOGAP"/>
    <property type="match status" value="1"/>
</dbReference>
<feature type="domain" description="F-BAR" evidence="13">
    <location>
        <begin position="220"/>
        <end position="489"/>
    </location>
</feature>
<evidence type="ECO:0000259" key="12">
    <source>
        <dbReference type="PROSITE" id="PS50238"/>
    </source>
</evidence>
<dbReference type="KEGG" id="pmua:114598730"/>
<reference evidence="14 15" key="1">
    <citation type="journal article" date="2019" name="Proc. Natl. Acad. Sci. U.S.A.">
        <title>Regulatory changes in pterin and carotenoid genes underlie balanced color polymorphisms in the wall lizard.</title>
        <authorList>
            <person name="Andrade P."/>
            <person name="Pinho C."/>
            <person name="Perez I de Lanuza G."/>
            <person name="Afonso S."/>
            <person name="Brejcha J."/>
            <person name="Rubin C.J."/>
            <person name="Wallerman O."/>
            <person name="Pereira P."/>
            <person name="Sabatino S.J."/>
            <person name="Bellati A."/>
            <person name="Pellitteri-Rosa D."/>
            <person name="Bosakova Z."/>
            <person name="Bunikis I."/>
            <person name="Carretero M.A."/>
            <person name="Feiner N."/>
            <person name="Marsik P."/>
            <person name="Pauperio F."/>
            <person name="Salvi D."/>
            <person name="Soler L."/>
            <person name="While G.M."/>
            <person name="Uller T."/>
            <person name="Font E."/>
            <person name="Andersson L."/>
            <person name="Carneiro M."/>
        </authorList>
    </citation>
    <scope>NUCLEOTIDE SEQUENCE</scope>
</reference>
<accession>A0A670JAQ1</accession>
<dbReference type="OrthoDB" id="79452at2759"/>
<dbReference type="GeneID" id="114598730"/>
<evidence type="ECO:0000313" key="15">
    <source>
        <dbReference type="Proteomes" id="UP000472272"/>
    </source>
</evidence>
<evidence type="ECO:0000256" key="4">
    <source>
        <dbReference type="ARBA" id="ARBA00022833"/>
    </source>
</evidence>
<dbReference type="Gene3D" id="1.10.555.10">
    <property type="entry name" value="Rho GTPase activation protein"/>
    <property type="match status" value="1"/>
</dbReference>
<dbReference type="OMA" id="FRPWGSA"/>
<dbReference type="PROSITE" id="PS50081">
    <property type="entry name" value="ZF_DAG_PE_2"/>
    <property type="match status" value="1"/>
</dbReference>
<dbReference type="SMART" id="SM00055">
    <property type="entry name" value="FCH"/>
    <property type="match status" value="1"/>
</dbReference>
<dbReference type="CDD" id="cd20816">
    <property type="entry name" value="C1_GMIP-like"/>
    <property type="match status" value="1"/>
</dbReference>
<sequence length="1363" mass="151080">MLRQNGGGNKRGLGLTKLSTSNFFTISNSGTWGMGRSTKSSSLSSISSNSDCYDSTIVDPEYIMQLVNDVRKFADVLLYLKEAILSEEKQDCLHHVVHERLGELLRVLKAIISKHQCLNSVDILSAAGTVIAKVKAVNFKEVNEENKREVLSEIFSSIDTLAFTFGNIVSDFLMGDVDNSSTLGLPVSRQSQSFENLSVDSGGSLHEKDDVQGTGHLRAEEIDSVLLRNDNGIESALSYAKAWSKYTKDIVAWVEKKLNLEMECAKSLAKMAETTKAIVGPQDYMPFQSIFINAFQNDVENSQLWQQTASALQTNKFVQPLLGRKSELDKQRKEIKELWQREQKKMQELESTVKKAKLLYLQRQDEYEKAKSSTVRAEEEHLTSNGGIIKDVSKLEKKRKLEEEALLKAEEANEHFKASMAEVEEKRNDLENFKSDVLTQLRELVYQCDLTLKAATVNLFQMQHAQVVSLPVNCQSLCESAKLYDPGQKFSEFVKNLPKDDVPIESGSFETQSSQVGGVFSKRSNNVHASQGNLSQCSGDFPAQLLEDITSPSCHRSQKIGEKRSSSTTDVSAVRGPPPFRSWSVGNQSGGMCSDSESAGGSSESRSVDSPSASPGDFKRRLPRTPSTGTMSSADDLDEREPPSPSDSGLNDLASEMTSSPGPFRNTILSKAAQTHKLRKLRAPSKCRECDSLVVFHGAECEECSLACHKKCLETLAIQCGHKKLHGRLHLFGVEFTQAAKNSPDGIPFIIKKCTSEIESRALNVKGIYRVNGAKSRVEKLCQAFENGKDLVELSELYAHDISNVLKLYLRQLPEPLILFRLYNEFIGLAKESQSINEELDMKRMSPRSKKRQSVCIELNRIILKIKDLLKQLPAPNYNTLQFLLGHLYRVTEQSDENKMSASNLGIIFGPTLIRPRQTDATLSLSSLVDYPYQARVVELLITYYEKIFDISPQPLSPAPRLEDSAACAKSILTAEDRDPYQQRKTSPCVAVKESIQLVQNERKDSEASISFEEPDGSKDTHQNSDALVTEWNSKLGPKQSLGRRNSPSEPSTVSVLENHIAPAKEPGNAVAAVSDPDNEQSPPQVEDGVKASHLFRPNRQITKVQLRTHRTKPVVRPVSLPLGQMLPPCVLNERNSRNAGLSTENIGRSPVIEEVSETQPLPAVNAGCRLSCFDPQTLKKTWDKQYKQYDMTARTAMIVTNIPQENRTHDSVNSSALTTHSNLVSNSVNAILPNKPYTVPVRAARATAEGHSSDSNTLAAFRTPRTLQPPPGTFYKPPPISKAKQSDESLAPKPCAAVVRDETPQLVVNPGLVQGSLGSSGQHAKQQKPTSEALSPTDLKPTYQRLRPKRMQELEHREAHFV</sequence>
<dbReference type="Pfam" id="PF22699">
    <property type="entry name" value="GMIP-like_FCH"/>
    <property type="match status" value="1"/>
</dbReference>